<name>A0A853C393_9ACTN</name>
<organism evidence="1 2">
    <name type="scientific">Nocardioides thalensis</name>
    <dbReference type="NCBI Taxonomy" id="1914755"/>
    <lineage>
        <taxon>Bacteria</taxon>
        <taxon>Bacillati</taxon>
        <taxon>Actinomycetota</taxon>
        <taxon>Actinomycetes</taxon>
        <taxon>Propionibacteriales</taxon>
        <taxon>Nocardioidaceae</taxon>
        <taxon>Nocardioides</taxon>
    </lineage>
</organism>
<evidence type="ECO:0000313" key="1">
    <source>
        <dbReference type="EMBL" id="NYJ01779.1"/>
    </source>
</evidence>
<dbReference type="AlphaFoldDB" id="A0A853C393"/>
<dbReference type="Proteomes" id="UP000530424">
    <property type="component" value="Unassembled WGS sequence"/>
</dbReference>
<keyword evidence="2" id="KW-1185">Reference proteome</keyword>
<protein>
    <submittedName>
        <fullName evidence="1">Uncharacterized protein</fullName>
    </submittedName>
</protein>
<reference evidence="1 2" key="1">
    <citation type="submission" date="2020-07" db="EMBL/GenBank/DDBJ databases">
        <title>Sequencing the genomes of 1000 actinobacteria strains.</title>
        <authorList>
            <person name="Klenk H.-P."/>
        </authorList>
    </citation>
    <scope>NUCLEOTIDE SEQUENCE [LARGE SCALE GENOMIC DNA]</scope>
    <source>
        <strain evidence="1 2">DSM 103833</strain>
    </source>
</reference>
<comment type="caution">
    <text evidence="1">The sequence shown here is derived from an EMBL/GenBank/DDBJ whole genome shotgun (WGS) entry which is preliminary data.</text>
</comment>
<accession>A0A853C393</accession>
<sequence length="44" mass="5054">MIFTSRFGALAARPNFRETAPEQDLDRELDELLKDADFESADDH</sequence>
<evidence type="ECO:0000313" key="2">
    <source>
        <dbReference type="Proteomes" id="UP000530424"/>
    </source>
</evidence>
<dbReference type="EMBL" id="JACCFP010000001">
    <property type="protein sequence ID" value="NYJ01779.1"/>
    <property type="molecule type" value="Genomic_DNA"/>
</dbReference>
<gene>
    <name evidence="1" type="ORF">HNR19_002477</name>
</gene>
<proteinExistence type="predicted"/>
<dbReference type="RefSeq" id="WP_281366476.1">
    <property type="nucleotide sequence ID" value="NZ_JACCFP010000001.1"/>
</dbReference>